<reference evidence="1" key="1">
    <citation type="submission" date="2021-02" db="EMBL/GenBank/DDBJ databases">
        <authorList>
            <consortium name="DOE Joint Genome Institute"/>
            <person name="Ahrendt S."/>
            <person name="Looney B.P."/>
            <person name="Miyauchi S."/>
            <person name="Morin E."/>
            <person name="Drula E."/>
            <person name="Courty P.E."/>
            <person name="Chicoki N."/>
            <person name="Fauchery L."/>
            <person name="Kohler A."/>
            <person name="Kuo A."/>
            <person name="Labutti K."/>
            <person name="Pangilinan J."/>
            <person name="Lipzen A."/>
            <person name="Riley R."/>
            <person name="Andreopoulos W."/>
            <person name="He G."/>
            <person name="Johnson J."/>
            <person name="Barry K.W."/>
            <person name="Grigoriev I.V."/>
            <person name="Nagy L."/>
            <person name="Hibbett D."/>
            <person name="Henrissat B."/>
            <person name="Matheny P.B."/>
            <person name="Labbe J."/>
            <person name="Martin F."/>
        </authorList>
    </citation>
    <scope>NUCLEOTIDE SEQUENCE</scope>
    <source>
        <strain evidence="1">EC-137</strain>
    </source>
</reference>
<evidence type="ECO:0000313" key="2">
    <source>
        <dbReference type="Proteomes" id="UP000814128"/>
    </source>
</evidence>
<protein>
    <submittedName>
        <fullName evidence="1">NAD-P-binding protein</fullName>
    </submittedName>
</protein>
<proteinExistence type="predicted"/>
<accession>A0ACB8QGX3</accession>
<gene>
    <name evidence="1" type="ORF">K488DRAFT_52930</name>
</gene>
<name>A0ACB8QGX3_9AGAM</name>
<evidence type="ECO:0000313" key="1">
    <source>
        <dbReference type="EMBL" id="KAI0031069.1"/>
    </source>
</evidence>
<dbReference type="Proteomes" id="UP000814128">
    <property type="component" value="Unassembled WGS sequence"/>
</dbReference>
<comment type="caution">
    <text evidence="1">The sequence shown here is derived from an EMBL/GenBank/DDBJ whole genome shotgun (WGS) entry which is preliminary data.</text>
</comment>
<sequence>MSVQTGESAAKALASDIKGKTVIVTGVSPGGFGAETARILALVGAKVVLAGRSLSKIQAAAQAIKEEVPNAELKQLILDLGSQKAVREAAAEVLKYDGPVDVVILNAGVMGTPYAKSPEGLESQLATNHIGNFLFTNLIMPKLLESSAPRVVSASSVGHFWGPFRFDDYGFEDGETYDKWAAYGQSKTANILFAVELAERYKNKLTVFSCHPGEAPTGLFQYMTKEDFEKFGDNFNADGTPKGDWIRTVEECTVTYVAAGFDQSIADKSGSYVKDGKVANEQAAPYALDKESAKKLWDLSEKLVGQTF</sequence>
<reference evidence="1" key="2">
    <citation type="journal article" date="2022" name="New Phytol.">
        <title>Evolutionary transition to the ectomycorrhizal habit in the genomes of a hyperdiverse lineage of mushroom-forming fungi.</title>
        <authorList>
            <person name="Looney B."/>
            <person name="Miyauchi S."/>
            <person name="Morin E."/>
            <person name="Drula E."/>
            <person name="Courty P.E."/>
            <person name="Kohler A."/>
            <person name="Kuo A."/>
            <person name="LaButti K."/>
            <person name="Pangilinan J."/>
            <person name="Lipzen A."/>
            <person name="Riley R."/>
            <person name="Andreopoulos W."/>
            <person name="He G."/>
            <person name="Johnson J."/>
            <person name="Nolan M."/>
            <person name="Tritt A."/>
            <person name="Barry K.W."/>
            <person name="Grigoriev I.V."/>
            <person name="Nagy L.G."/>
            <person name="Hibbett D."/>
            <person name="Henrissat B."/>
            <person name="Matheny P.B."/>
            <person name="Labbe J."/>
            <person name="Martin F.M."/>
        </authorList>
    </citation>
    <scope>NUCLEOTIDE SEQUENCE</scope>
    <source>
        <strain evidence="1">EC-137</strain>
    </source>
</reference>
<organism evidence="1 2">
    <name type="scientific">Vararia minispora EC-137</name>
    <dbReference type="NCBI Taxonomy" id="1314806"/>
    <lineage>
        <taxon>Eukaryota</taxon>
        <taxon>Fungi</taxon>
        <taxon>Dikarya</taxon>
        <taxon>Basidiomycota</taxon>
        <taxon>Agaricomycotina</taxon>
        <taxon>Agaricomycetes</taxon>
        <taxon>Russulales</taxon>
        <taxon>Lachnocladiaceae</taxon>
        <taxon>Vararia</taxon>
    </lineage>
</organism>
<dbReference type="EMBL" id="MU273594">
    <property type="protein sequence ID" value="KAI0031069.1"/>
    <property type="molecule type" value="Genomic_DNA"/>
</dbReference>
<keyword evidence="2" id="KW-1185">Reference proteome</keyword>